<evidence type="ECO:0000313" key="4">
    <source>
        <dbReference type="Proteomes" id="UP000184031"/>
    </source>
</evidence>
<accession>A0A3A1NR87</accession>
<dbReference type="Proteomes" id="UP000198940">
    <property type="component" value="Unassembled WGS sequence"/>
</dbReference>
<dbReference type="EMBL" id="FOKU01000003">
    <property type="protein sequence ID" value="SFB86534.1"/>
    <property type="molecule type" value="Genomic_DNA"/>
</dbReference>
<proteinExistence type="predicted"/>
<dbReference type="AlphaFoldDB" id="A0A1M6T9L1"/>
<comment type="caution">
    <text evidence="3">The sequence shown here is derived from an EMBL/GenBank/DDBJ whole genome shotgun (WGS) entry which is preliminary data.</text>
</comment>
<evidence type="ECO:0000313" key="3">
    <source>
        <dbReference type="EMBL" id="SHK53677.1"/>
    </source>
</evidence>
<keyword evidence="1" id="KW-1133">Transmembrane helix</keyword>
<reference evidence="3 4" key="1">
    <citation type="submission" date="2016-11" db="EMBL/GenBank/DDBJ databases">
        <authorList>
            <person name="Varghese N."/>
            <person name="Submissions S."/>
        </authorList>
    </citation>
    <scope>NUCLEOTIDE SEQUENCE [LARGE SCALE GENOMIC DNA]</scope>
    <source>
        <strain evidence="3 4">CGMCC 1.12174</strain>
        <strain evidence="2 5">DSM 26351</strain>
    </source>
</reference>
<dbReference type="STRING" id="1055723.SAMN05216293_1282"/>
<gene>
    <name evidence="2" type="ORF">SAMN04487891_103120</name>
    <name evidence="3" type="ORF">SAMN05216293_1282</name>
</gene>
<name>A0A1M6T9L1_9FLAO</name>
<sequence length="62" mass="7514">MLKFVKNHMETIDGVANYPMISLLIFFVFFVLLFWWVFTATKEHIREMEELPLDNNDQQHKP</sequence>
<keyword evidence="1" id="KW-0472">Membrane</keyword>
<organism evidence="3 4">
    <name type="scientific">Flagellimonas taeanensis</name>
    <dbReference type="NCBI Taxonomy" id="1005926"/>
    <lineage>
        <taxon>Bacteria</taxon>
        <taxon>Pseudomonadati</taxon>
        <taxon>Bacteroidota</taxon>
        <taxon>Flavobacteriia</taxon>
        <taxon>Flavobacteriales</taxon>
        <taxon>Flavobacteriaceae</taxon>
        <taxon>Flagellimonas</taxon>
    </lineage>
</organism>
<evidence type="ECO:0008006" key="6">
    <source>
        <dbReference type="Google" id="ProtNLM"/>
    </source>
</evidence>
<dbReference type="RefSeq" id="WP_072878058.1">
    <property type="nucleotide sequence ID" value="NZ_FOKU01000003.1"/>
</dbReference>
<feature type="transmembrane region" description="Helical" evidence="1">
    <location>
        <begin position="20"/>
        <end position="38"/>
    </location>
</feature>
<keyword evidence="5" id="KW-1185">Reference proteome</keyword>
<accession>A0A1M6T9L1</accession>
<evidence type="ECO:0000256" key="1">
    <source>
        <dbReference type="SAM" id="Phobius"/>
    </source>
</evidence>
<dbReference type="Proteomes" id="UP000184031">
    <property type="component" value="Unassembled WGS sequence"/>
</dbReference>
<evidence type="ECO:0000313" key="5">
    <source>
        <dbReference type="Proteomes" id="UP000198940"/>
    </source>
</evidence>
<keyword evidence="1" id="KW-0812">Transmembrane</keyword>
<dbReference type="EMBL" id="FRAT01000003">
    <property type="protein sequence ID" value="SHK53677.1"/>
    <property type="molecule type" value="Genomic_DNA"/>
</dbReference>
<protein>
    <recommendedName>
        <fullName evidence="6">Cbb3-type cytochrome oxidase component FixQ</fullName>
    </recommendedName>
</protein>
<evidence type="ECO:0000313" key="2">
    <source>
        <dbReference type="EMBL" id="SFB86534.1"/>
    </source>
</evidence>